<dbReference type="InterPro" id="IPR009057">
    <property type="entry name" value="Homeodomain-like_sf"/>
</dbReference>
<dbReference type="Proteomes" id="UP000826271">
    <property type="component" value="Unassembled WGS sequence"/>
</dbReference>
<dbReference type="NCBIfam" id="TIGR01557">
    <property type="entry name" value="myb_SHAQKYF"/>
    <property type="match status" value="1"/>
</dbReference>
<comment type="subcellular location">
    <subcellularLocation>
        <location evidence="1">Nucleus</location>
    </subcellularLocation>
</comment>
<reference evidence="7" key="1">
    <citation type="submission" date="2019-10" db="EMBL/GenBank/DDBJ databases">
        <authorList>
            <person name="Zhang R."/>
            <person name="Pan Y."/>
            <person name="Wang J."/>
            <person name="Ma R."/>
            <person name="Yu S."/>
        </authorList>
    </citation>
    <scope>NUCLEOTIDE SEQUENCE</scope>
    <source>
        <strain evidence="7">LA-IB0</strain>
        <tissue evidence="7">Leaf</tissue>
    </source>
</reference>
<feature type="region of interest" description="Disordered" evidence="5">
    <location>
        <begin position="1"/>
        <end position="50"/>
    </location>
</feature>
<dbReference type="PROSITE" id="PS51294">
    <property type="entry name" value="HTH_MYB"/>
    <property type="match status" value="1"/>
</dbReference>
<dbReference type="InterPro" id="IPR006447">
    <property type="entry name" value="Myb_dom_plants"/>
</dbReference>
<proteinExistence type="predicted"/>
<comment type="caution">
    <text evidence="7">The sequence shown here is derived from an EMBL/GenBank/DDBJ whole genome shotgun (WGS) entry which is preliminary data.</text>
</comment>
<evidence type="ECO:0000256" key="5">
    <source>
        <dbReference type="SAM" id="MobiDB-lite"/>
    </source>
</evidence>
<evidence type="ECO:0000313" key="8">
    <source>
        <dbReference type="Proteomes" id="UP000826271"/>
    </source>
</evidence>
<gene>
    <name evidence="7" type="ORF">BUALT_Bualt01G0051700</name>
</gene>
<dbReference type="GO" id="GO:0005634">
    <property type="term" value="C:nucleus"/>
    <property type="evidence" value="ECO:0007669"/>
    <property type="project" value="UniProtKB-SubCell"/>
</dbReference>
<sequence length="347" mass="39749">MENSKTSPPNLQIEREEEDEDDRDYDEPEDESKPTNGNSSSTSTVEENGKKVNCGSVRQYIRSKTPRLRWTPELHLCFVQAVERLGGQERATPKLVLQMMNVKGLSIAHVKSHLQMYRSKKIDDPNQAISEHRLLLDAGDRHIYNLSQLPMLQNSNQTPISSLSYRDVIYSPYRSWAASNITRNGLFASTSLESNSGFSSPTCDFHTNRPNSSWRIQENDHKYSERFINQRFWQTNQNLTSKLQDKWRSVHSMHVQSSIPEDKKMPVAQEGSSNLKRKFDQVNLDLNLSLKTARGNEMKMKSSLKKDDDHEVDSSLSLSLFSSSKEIDYNEGVKKNAKMESTLDLTL</sequence>
<dbReference type="Pfam" id="PF00249">
    <property type="entry name" value="Myb_DNA-binding"/>
    <property type="match status" value="1"/>
</dbReference>
<dbReference type="Gene3D" id="1.10.10.60">
    <property type="entry name" value="Homeodomain-like"/>
    <property type="match status" value="1"/>
</dbReference>
<dbReference type="FunFam" id="1.10.10.60:FF:000002">
    <property type="entry name" value="Myb family transcription factor"/>
    <property type="match status" value="1"/>
</dbReference>
<name>A0AAV6YAL9_9LAMI</name>
<dbReference type="EMBL" id="WHWC01000001">
    <property type="protein sequence ID" value="KAG8390132.1"/>
    <property type="molecule type" value="Genomic_DNA"/>
</dbReference>
<dbReference type="GO" id="GO:0003700">
    <property type="term" value="F:DNA-binding transcription factor activity"/>
    <property type="evidence" value="ECO:0007669"/>
    <property type="project" value="InterPro"/>
</dbReference>
<dbReference type="InterPro" id="IPR046955">
    <property type="entry name" value="PHR1-like"/>
</dbReference>
<organism evidence="7 8">
    <name type="scientific">Buddleja alternifolia</name>
    <dbReference type="NCBI Taxonomy" id="168488"/>
    <lineage>
        <taxon>Eukaryota</taxon>
        <taxon>Viridiplantae</taxon>
        <taxon>Streptophyta</taxon>
        <taxon>Embryophyta</taxon>
        <taxon>Tracheophyta</taxon>
        <taxon>Spermatophyta</taxon>
        <taxon>Magnoliopsida</taxon>
        <taxon>eudicotyledons</taxon>
        <taxon>Gunneridae</taxon>
        <taxon>Pentapetalae</taxon>
        <taxon>asterids</taxon>
        <taxon>lamiids</taxon>
        <taxon>Lamiales</taxon>
        <taxon>Scrophulariaceae</taxon>
        <taxon>Buddlejeae</taxon>
        <taxon>Buddleja</taxon>
    </lineage>
</organism>
<accession>A0AAV6YAL9</accession>
<feature type="compositionally biased region" description="Acidic residues" evidence="5">
    <location>
        <begin position="15"/>
        <end position="30"/>
    </location>
</feature>
<protein>
    <recommendedName>
        <fullName evidence="6">HTH myb-type domain-containing protein</fullName>
    </recommendedName>
</protein>
<evidence type="ECO:0000256" key="1">
    <source>
        <dbReference type="ARBA" id="ARBA00004123"/>
    </source>
</evidence>
<keyword evidence="3" id="KW-0804">Transcription</keyword>
<dbReference type="InterPro" id="IPR001005">
    <property type="entry name" value="SANT/Myb"/>
</dbReference>
<dbReference type="AlphaFoldDB" id="A0AAV6YAL9"/>
<evidence type="ECO:0000256" key="4">
    <source>
        <dbReference type="ARBA" id="ARBA00023242"/>
    </source>
</evidence>
<feature type="domain" description="HTH myb-type" evidence="6">
    <location>
        <begin position="62"/>
        <end position="122"/>
    </location>
</feature>
<feature type="compositionally biased region" description="Polar residues" evidence="5">
    <location>
        <begin position="34"/>
        <end position="46"/>
    </location>
</feature>
<feature type="compositionally biased region" description="Polar residues" evidence="5">
    <location>
        <begin position="1"/>
        <end position="10"/>
    </location>
</feature>
<dbReference type="InterPro" id="IPR017930">
    <property type="entry name" value="Myb_dom"/>
</dbReference>
<dbReference type="GO" id="GO:0003677">
    <property type="term" value="F:DNA binding"/>
    <property type="evidence" value="ECO:0007669"/>
    <property type="project" value="InterPro"/>
</dbReference>
<dbReference type="PANTHER" id="PTHR31314:SF164">
    <property type="entry name" value="HTH MYB-TYPE DOMAIN-CONTAINING PROTEIN"/>
    <property type="match status" value="1"/>
</dbReference>
<evidence type="ECO:0000256" key="2">
    <source>
        <dbReference type="ARBA" id="ARBA00023015"/>
    </source>
</evidence>
<keyword evidence="2" id="KW-0805">Transcription regulation</keyword>
<evidence type="ECO:0000259" key="6">
    <source>
        <dbReference type="PROSITE" id="PS51294"/>
    </source>
</evidence>
<evidence type="ECO:0000313" key="7">
    <source>
        <dbReference type="EMBL" id="KAG8390132.1"/>
    </source>
</evidence>
<dbReference type="PANTHER" id="PTHR31314">
    <property type="entry name" value="MYB FAMILY TRANSCRIPTION FACTOR PHL7-LIKE"/>
    <property type="match status" value="1"/>
</dbReference>
<dbReference type="SUPFAM" id="SSF46689">
    <property type="entry name" value="Homeodomain-like"/>
    <property type="match status" value="1"/>
</dbReference>
<keyword evidence="8" id="KW-1185">Reference proteome</keyword>
<evidence type="ECO:0000256" key="3">
    <source>
        <dbReference type="ARBA" id="ARBA00023163"/>
    </source>
</evidence>
<keyword evidence="4" id="KW-0539">Nucleus</keyword>